<dbReference type="InterPro" id="IPR025646">
    <property type="entry name" value="DUF4350"/>
</dbReference>
<evidence type="ECO:0000259" key="1">
    <source>
        <dbReference type="Pfam" id="PF14258"/>
    </source>
</evidence>
<dbReference type="RefSeq" id="WP_132294743.1">
    <property type="nucleotide sequence ID" value="NZ_SMFU01000010.1"/>
</dbReference>
<comment type="caution">
    <text evidence="2">The sequence shown here is derived from an EMBL/GenBank/DDBJ whole genome shotgun (WGS) entry which is preliminary data.</text>
</comment>
<dbReference type="OrthoDB" id="6638317at2"/>
<dbReference type="Proteomes" id="UP000294546">
    <property type="component" value="Unassembled WGS sequence"/>
</dbReference>
<dbReference type="InterPro" id="IPR029062">
    <property type="entry name" value="Class_I_gatase-like"/>
</dbReference>
<evidence type="ECO:0000313" key="3">
    <source>
        <dbReference type="Proteomes" id="UP000294546"/>
    </source>
</evidence>
<proteinExistence type="predicted"/>
<accession>A0A4R1GDD9</accession>
<reference evidence="2 3" key="1">
    <citation type="submission" date="2019-03" db="EMBL/GenBank/DDBJ databases">
        <title>Genomic Encyclopedia of Archaeal and Bacterial Type Strains, Phase II (KMG-II): from individual species to whole genera.</title>
        <authorList>
            <person name="Goeker M."/>
        </authorList>
    </citation>
    <scope>NUCLEOTIDE SEQUENCE [LARGE SCALE GENOMIC DNA]</scope>
    <source>
        <strain evidence="2 3">DSM 27697</strain>
    </source>
</reference>
<dbReference type="SUPFAM" id="SSF52317">
    <property type="entry name" value="Class I glutamine amidotransferase-like"/>
    <property type="match status" value="1"/>
</dbReference>
<evidence type="ECO:0000313" key="2">
    <source>
        <dbReference type="EMBL" id="TCK04821.1"/>
    </source>
</evidence>
<name>A0A4R1GDD9_9GAMM</name>
<organism evidence="2 3">
    <name type="scientific">Marinobacterium mangrovicola</name>
    <dbReference type="NCBI Taxonomy" id="1476959"/>
    <lineage>
        <taxon>Bacteria</taxon>
        <taxon>Pseudomonadati</taxon>
        <taxon>Pseudomonadota</taxon>
        <taxon>Gammaproteobacteria</taxon>
        <taxon>Oceanospirillales</taxon>
        <taxon>Oceanospirillaceae</taxon>
        <taxon>Marinobacterium</taxon>
    </lineage>
</organism>
<dbReference type="EMBL" id="SMFU01000010">
    <property type="protein sequence ID" value="TCK04821.1"/>
    <property type="molecule type" value="Genomic_DNA"/>
</dbReference>
<sequence>MNRMSVRIAVVLLLALCALLLFSKLHRVERLVNQGPTSEVRRNAYFAAGRFIEEQGISVEHKVYPVEVSELASGDVLLLTDASYLETRPDKADRLLDWVSSGGHLIWQYSPSLGDGPLAQLLGVGSETFDIQYDEESEADVAAEEPQPEPQSGVEQLNAALEQAVQDQLEESAERELTPTEEVRYLLDQREEQADGPNISRLQMPGNESLQSLVYSHYSLLQDPDWATANYRLDLRTESLAGERVDLMNFHLGRGQVSVVSDASIWSNDDIGLFDHAALLRWLVADADHLYIQRYTQWPSLNQLIWQQAREPALIVLMLLLLWALGRARRFGPLLATHSGERRALGEHVEAVARFHQQHRQFDHLLGPLRRQVLKRASRYHAGFDRLNDTAQYGLIADRAEVTSDEVSRVMTEAGQYTQQELVETVKLLIKIRNQL</sequence>
<gene>
    <name evidence="2" type="ORF">CLV83_3270</name>
</gene>
<feature type="domain" description="DUF4350" evidence="1">
    <location>
        <begin position="41"/>
        <end position="284"/>
    </location>
</feature>
<dbReference type="AlphaFoldDB" id="A0A4R1GDD9"/>
<keyword evidence="3" id="KW-1185">Reference proteome</keyword>
<dbReference type="Pfam" id="PF14258">
    <property type="entry name" value="DUF4350"/>
    <property type="match status" value="1"/>
</dbReference>
<protein>
    <recommendedName>
        <fullName evidence="1">DUF4350 domain-containing protein</fullName>
    </recommendedName>
</protein>